<organism evidence="1 2">
    <name type="scientific">Hyalomma asiaticum</name>
    <name type="common">Tick</name>
    <dbReference type="NCBI Taxonomy" id="266040"/>
    <lineage>
        <taxon>Eukaryota</taxon>
        <taxon>Metazoa</taxon>
        <taxon>Ecdysozoa</taxon>
        <taxon>Arthropoda</taxon>
        <taxon>Chelicerata</taxon>
        <taxon>Arachnida</taxon>
        <taxon>Acari</taxon>
        <taxon>Parasitiformes</taxon>
        <taxon>Ixodida</taxon>
        <taxon>Ixodoidea</taxon>
        <taxon>Ixodidae</taxon>
        <taxon>Hyalomminae</taxon>
        <taxon>Hyalomma</taxon>
    </lineage>
</organism>
<dbReference type="EMBL" id="CM023490">
    <property type="protein sequence ID" value="KAH6943599.1"/>
    <property type="molecule type" value="Genomic_DNA"/>
</dbReference>
<accession>A0ACB7TFH8</accession>
<comment type="caution">
    <text evidence="1">The sequence shown here is derived from an EMBL/GenBank/DDBJ whole genome shotgun (WGS) entry which is preliminary data.</text>
</comment>
<evidence type="ECO:0000313" key="2">
    <source>
        <dbReference type="Proteomes" id="UP000821845"/>
    </source>
</evidence>
<dbReference type="Proteomes" id="UP000821845">
    <property type="component" value="Chromosome 10"/>
</dbReference>
<evidence type="ECO:0000313" key="1">
    <source>
        <dbReference type="EMBL" id="KAH6943599.1"/>
    </source>
</evidence>
<keyword evidence="2" id="KW-1185">Reference proteome</keyword>
<reference evidence="1" key="1">
    <citation type="submission" date="2020-05" db="EMBL/GenBank/DDBJ databases">
        <title>Large-scale comparative analyses of tick genomes elucidate their genetic diversity and vector capacities.</title>
        <authorList>
            <person name="Jia N."/>
            <person name="Wang J."/>
            <person name="Shi W."/>
            <person name="Du L."/>
            <person name="Sun Y."/>
            <person name="Zhan W."/>
            <person name="Jiang J."/>
            <person name="Wang Q."/>
            <person name="Zhang B."/>
            <person name="Ji P."/>
            <person name="Sakyi L.B."/>
            <person name="Cui X."/>
            <person name="Yuan T."/>
            <person name="Jiang B."/>
            <person name="Yang W."/>
            <person name="Lam T.T.-Y."/>
            <person name="Chang Q."/>
            <person name="Ding S."/>
            <person name="Wang X."/>
            <person name="Zhu J."/>
            <person name="Ruan X."/>
            <person name="Zhao L."/>
            <person name="Wei J."/>
            <person name="Que T."/>
            <person name="Du C."/>
            <person name="Cheng J."/>
            <person name="Dai P."/>
            <person name="Han X."/>
            <person name="Huang E."/>
            <person name="Gao Y."/>
            <person name="Liu J."/>
            <person name="Shao H."/>
            <person name="Ye R."/>
            <person name="Li L."/>
            <person name="Wei W."/>
            <person name="Wang X."/>
            <person name="Wang C."/>
            <person name="Yang T."/>
            <person name="Huo Q."/>
            <person name="Li W."/>
            <person name="Guo W."/>
            <person name="Chen H."/>
            <person name="Zhou L."/>
            <person name="Ni X."/>
            <person name="Tian J."/>
            <person name="Zhou Y."/>
            <person name="Sheng Y."/>
            <person name="Liu T."/>
            <person name="Pan Y."/>
            <person name="Xia L."/>
            <person name="Li J."/>
            <person name="Zhao F."/>
            <person name="Cao W."/>
        </authorList>
    </citation>
    <scope>NUCLEOTIDE SEQUENCE</scope>
    <source>
        <strain evidence="1">Hyas-2018</strain>
    </source>
</reference>
<proteinExistence type="predicted"/>
<protein>
    <submittedName>
        <fullName evidence="1">Uncharacterized protein</fullName>
    </submittedName>
</protein>
<name>A0ACB7TFH8_HYAAI</name>
<gene>
    <name evidence="1" type="ORF">HPB50_024786</name>
</gene>
<sequence length="162" mass="16986">MLAGPPQAVDGPVVATGTPSPMAMATTATPSSTVPAISIAPSGPKSTKDDEPGLTYAMPAPTVTASQDVREPETTEEAPVVTPYKKKPLDAQPLLCTYGAETNTTTLFPGDGLCDLIFYDSAYKHNRDIPNVPSSFSESMNAVLSHSSNYKATEIGIGFTYE</sequence>